<sequence length="112" mass="12296">MELAPVEKFPSLSLGVQDAYFKLSLPDGTTQLPRTLKDHVQAKGSAILKKLQTMDPITFKALTGKEFSSREAEQLNLNSVKALKAAKEANESQVVTAQGEDHMAEMMRLLGH</sequence>
<name>A0A7S3MUU3_9SPIT</name>
<protein>
    <submittedName>
        <fullName evidence="1">Uncharacterized protein</fullName>
    </submittedName>
</protein>
<dbReference type="EMBL" id="HBIH01005814">
    <property type="protein sequence ID" value="CAE0321831.1"/>
    <property type="molecule type" value="Transcribed_RNA"/>
</dbReference>
<evidence type="ECO:0000313" key="1">
    <source>
        <dbReference type="EMBL" id="CAE0321831.1"/>
    </source>
</evidence>
<dbReference type="AlphaFoldDB" id="A0A7S3MUU3"/>
<accession>A0A7S3MUU3</accession>
<gene>
    <name evidence="1" type="ORF">SINC0208_LOCUS2414</name>
</gene>
<proteinExistence type="predicted"/>
<reference evidence="1" key="1">
    <citation type="submission" date="2021-01" db="EMBL/GenBank/DDBJ databases">
        <authorList>
            <person name="Corre E."/>
            <person name="Pelletier E."/>
            <person name="Niang G."/>
            <person name="Scheremetjew M."/>
            <person name="Finn R."/>
            <person name="Kale V."/>
            <person name="Holt S."/>
            <person name="Cochrane G."/>
            <person name="Meng A."/>
            <person name="Brown T."/>
            <person name="Cohen L."/>
        </authorList>
    </citation>
    <scope>NUCLEOTIDE SEQUENCE</scope>
    <source>
        <strain evidence="1">S3</strain>
    </source>
</reference>
<organism evidence="1">
    <name type="scientific">Strombidium inclinatum</name>
    <dbReference type="NCBI Taxonomy" id="197538"/>
    <lineage>
        <taxon>Eukaryota</taxon>
        <taxon>Sar</taxon>
        <taxon>Alveolata</taxon>
        <taxon>Ciliophora</taxon>
        <taxon>Intramacronucleata</taxon>
        <taxon>Spirotrichea</taxon>
        <taxon>Oligotrichia</taxon>
        <taxon>Strombidiidae</taxon>
        <taxon>Strombidium</taxon>
    </lineage>
</organism>